<dbReference type="SUPFAM" id="SSF51726">
    <property type="entry name" value="UROD/MetE-like"/>
    <property type="match status" value="1"/>
</dbReference>
<dbReference type="InterPro" id="IPR052024">
    <property type="entry name" value="Methanogen_methyltrans"/>
</dbReference>
<comment type="caution">
    <text evidence="2">The sequence shown here is derived from an EMBL/GenBank/DDBJ whole genome shotgun (WGS) entry which is preliminary data.</text>
</comment>
<evidence type="ECO:0000259" key="1">
    <source>
        <dbReference type="Pfam" id="PF01208"/>
    </source>
</evidence>
<dbReference type="InterPro" id="IPR000257">
    <property type="entry name" value="Uroporphyrinogen_deCOase"/>
</dbReference>
<sequence>MEQLKDDHGLSIQSIRQTYEKYKSRRTYIMNSRERLLTALDGKCPDRLPATTHHVMEYFLNTYMNGCDNQQFFSQMGLDPIFWVDDYQYTEEQKENWRIEQEVLPDQKYHTVRYQIHTPGKTLTTVLQSNQYTTWVSEHLLKEKKDIDILAKYMPSPSAGRDTVNAGADSHPDCLIRGSIPSFDLFGQPGCWQDLACIYGIQDLIMETFDDPEWVEEALRILQKRKLDYIATLDGCRYDILELGGGDASTTVISPAIFDEFVAPFDTPIIQAVQKKGIRVVYHTCGGMMPILENIADMGPNAMETFTPPDMGGDADLAEAKRRIGSRVCMIGGFDQFHYFTGCTPEDTRKKVRECFAAAGEGGGFILSPSDHFFDASPELIRAFADEAAKCVY</sequence>
<dbReference type="Pfam" id="PF01208">
    <property type="entry name" value="URO-D"/>
    <property type="match status" value="1"/>
</dbReference>
<dbReference type="InterPro" id="IPR038071">
    <property type="entry name" value="UROD/MetE-like_sf"/>
</dbReference>
<gene>
    <name evidence="2" type="ORF">IAA63_03370</name>
</gene>
<protein>
    <recommendedName>
        <fullName evidence="1">Uroporphyrinogen decarboxylase (URO-D) domain-containing protein</fullName>
    </recommendedName>
</protein>
<evidence type="ECO:0000313" key="3">
    <source>
        <dbReference type="Proteomes" id="UP000886723"/>
    </source>
</evidence>
<dbReference type="PANTHER" id="PTHR47099:SF1">
    <property type="entry name" value="METHYLCOBAMIDE:COM METHYLTRANSFERASE MTBA"/>
    <property type="match status" value="1"/>
</dbReference>
<dbReference type="Gene3D" id="3.20.20.210">
    <property type="match status" value="1"/>
</dbReference>
<dbReference type="GO" id="GO:0004853">
    <property type="term" value="F:uroporphyrinogen decarboxylase activity"/>
    <property type="evidence" value="ECO:0007669"/>
    <property type="project" value="InterPro"/>
</dbReference>
<dbReference type="AlphaFoldDB" id="A0A9D1NSS0"/>
<reference evidence="2" key="1">
    <citation type="submission" date="2020-10" db="EMBL/GenBank/DDBJ databases">
        <authorList>
            <person name="Gilroy R."/>
        </authorList>
    </citation>
    <scope>NUCLEOTIDE SEQUENCE</scope>
    <source>
        <strain evidence="2">ChiBcec2-4451</strain>
    </source>
</reference>
<accession>A0A9D1NSS0</accession>
<reference evidence="2" key="2">
    <citation type="journal article" date="2021" name="PeerJ">
        <title>Extensive microbial diversity within the chicken gut microbiome revealed by metagenomics and culture.</title>
        <authorList>
            <person name="Gilroy R."/>
            <person name="Ravi A."/>
            <person name="Getino M."/>
            <person name="Pursley I."/>
            <person name="Horton D.L."/>
            <person name="Alikhan N.F."/>
            <person name="Baker D."/>
            <person name="Gharbi K."/>
            <person name="Hall N."/>
            <person name="Watson M."/>
            <person name="Adriaenssens E.M."/>
            <person name="Foster-Nyarko E."/>
            <person name="Jarju S."/>
            <person name="Secka A."/>
            <person name="Antonio M."/>
            <person name="Oren A."/>
            <person name="Chaudhuri R.R."/>
            <person name="La Ragione R."/>
            <person name="Hildebrand F."/>
            <person name="Pallen M.J."/>
        </authorList>
    </citation>
    <scope>NUCLEOTIDE SEQUENCE</scope>
    <source>
        <strain evidence="2">ChiBcec2-4451</strain>
    </source>
</reference>
<evidence type="ECO:0000313" key="2">
    <source>
        <dbReference type="EMBL" id="HIV12166.1"/>
    </source>
</evidence>
<feature type="domain" description="Uroporphyrinogen decarboxylase (URO-D)" evidence="1">
    <location>
        <begin position="200"/>
        <end position="388"/>
    </location>
</feature>
<dbReference type="GO" id="GO:0006779">
    <property type="term" value="P:porphyrin-containing compound biosynthetic process"/>
    <property type="evidence" value="ECO:0007669"/>
    <property type="project" value="InterPro"/>
</dbReference>
<organism evidence="2 3">
    <name type="scientific">Candidatus Pullilachnospira stercoravium</name>
    <dbReference type="NCBI Taxonomy" id="2840913"/>
    <lineage>
        <taxon>Bacteria</taxon>
        <taxon>Bacillati</taxon>
        <taxon>Bacillota</taxon>
        <taxon>Clostridia</taxon>
        <taxon>Lachnospirales</taxon>
        <taxon>Lachnospiraceae</taxon>
        <taxon>Lachnospiraceae incertae sedis</taxon>
        <taxon>Candidatus Pullilachnospira</taxon>
    </lineage>
</organism>
<dbReference type="PANTHER" id="PTHR47099">
    <property type="entry name" value="METHYLCOBAMIDE:COM METHYLTRANSFERASE MTBA"/>
    <property type="match status" value="1"/>
</dbReference>
<proteinExistence type="predicted"/>
<dbReference type="Proteomes" id="UP000886723">
    <property type="component" value="Unassembled WGS sequence"/>
</dbReference>
<dbReference type="EMBL" id="DVON01000068">
    <property type="protein sequence ID" value="HIV12166.1"/>
    <property type="molecule type" value="Genomic_DNA"/>
</dbReference>
<name>A0A9D1NSS0_9FIRM</name>